<sequence>MKNLIIVSFISVASLSMVACNNTNKSAATGTKDTTASTNAAPASAASTTAKGRVDPRTTASVMEMVGKYLQLKNALTKDNSSDAATAGKALSTDFTKLDQSVLTSTQKKSFTDIADDAKEMAEHIGMSGGKLPHQREHFDMLSKDMYDLVKLFGAAQPLFVDHCPMYNDKKGAIWLSETKEIKNPYMGSGMSTCGTVQEELK</sequence>
<evidence type="ECO:0000259" key="3">
    <source>
        <dbReference type="Pfam" id="PF11827"/>
    </source>
</evidence>
<organism evidence="4 5">
    <name type="scientific">Mucilaginibacter antarcticus</name>
    <dbReference type="NCBI Taxonomy" id="1855725"/>
    <lineage>
        <taxon>Bacteria</taxon>
        <taxon>Pseudomonadati</taxon>
        <taxon>Bacteroidota</taxon>
        <taxon>Sphingobacteriia</taxon>
        <taxon>Sphingobacteriales</taxon>
        <taxon>Sphingobacteriaceae</taxon>
        <taxon>Mucilaginibacter</taxon>
    </lineage>
</organism>
<evidence type="ECO:0000256" key="1">
    <source>
        <dbReference type="SAM" id="MobiDB-lite"/>
    </source>
</evidence>
<dbReference type="Proteomes" id="UP001597601">
    <property type="component" value="Unassembled WGS sequence"/>
</dbReference>
<dbReference type="InterPro" id="IPR021782">
    <property type="entry name" value="DUF3347"/>
</dbReference>
<evidence type="ECO:0000313" key="5">
    <source>
        <dbReference type="Proteomes" id="UP001597601"/>
    </source>
</evidence>
<proteinExistence type="predicted"/>
<gene>
    <name evidence="4" type="ORF">ACFSYC_17055</name>
</gene>
<evidence type="ECO:0000313" key="4">
    <source>
        <dbReference type="EMBL" id="MFD2866408.1"/>
    </source>
</evidence>
<dbReference type="RefSeq" id="WP_377130012.1">
    <property type="nucleotide sequence ID" value="NZ_JBHUON010000025.1"/>
</dbReference>
<feature type="region of interest" description="Disordered" evidence="1">
    <location>
        <begin position="27"/>
        <end position="55"/>
    </location>
</feature>
<protein>
    <submittedName>
        <fullName evidence="4">DUF3347 domain-containing protein</fullName>
    </submittedName>
</protein>
<evidence type="ECO:0000256" key="2">
    <source>
        <dbReference type="SAM" id="SignalP"/>
    </source>
</evidence>
<name>A0ABW5XSV4_9SPHI</name>
<dbReference type="EMBL" id="JBHUON010000025">
    <property type="protein sequence ID" value="MFD2866408.1"/>
    <property type="molecule type" value="Genomic_DNA"/>
</dbReference>
<feature type="domain" description="DUF3347" evidence="3">
    <location>
        <begin position="67"/>
        <end position="156"/>
    </location>
</feature>
<comment type="caution">
    <text evidence="4">The sequence shown here is derived from an EMBL/GenBank/DDBJ whole genome shotgun (WGS) entry which is preliminary data.</text>
</comment>
<reference evidence="5" key="1">
    <citation type="journal article" date="2019" name="Int. J. Syst. Evol. Microbiol.">
        <title>The Global Catalogue of Microorganisms (GCM) 10K type strain sequencing project: providing services to taxonomists for standard genome sequencing and annotation.</title>
        <authorList>
            <consortium name="The Broad Institute Genomics Platform"/>
            <consortium name="The Broad Institute Genome Sequencing Center for Infectious Disease"/>
            <person name="Wu L."/>
            <person name="Ma J."/>
        </authorList>
    </citation>
    <scope>NUCLEOTIDE SEQUENCE [LARGE SCALE GENOMIC DNA]</scope>
    <source>
        <strain evidence="5">KCTC 52232</strain>
    </source>
</reference>
<accession>A0ABW5XSV4</accession>
<feature type="compositionally biased region" description="Low complexity" evidence="1">
    <location>
        <begin position="34"/>
        <end position="50"/>
    </location>
</feature>
<dbReference type="Pfam" id="PF11827">
    <property type="entry name" value="DUF3347"/>
    <property type="match status" value="1"/>
</dbReference>
<keyword evidence="2" id="KW-0732">Signal</keyword>
<feature type="signal peptide" evidence="2">
    <location>
        <begin position="1"/>
        <end position="19"/>
    </location>
</feature>
<keyword evidence="5" id="KW-1185">Reference proteome</keyword>
<feature type="chain" id="PRO_5047266802" evidence="2">
    <location>
        <begin position="20"/>
        <end position="202"/>
    </location>
</feature>
<dbReference type="PROSITE" id="PS51257">
    <property type="entry name" value="PROKAR_LIPOPROTEIN"/>
    <property type="match status" value="1"/>
</dbReference>